<feature type="transmembrane region" description="Helical" evidence="5">
    <location>
        <begin position="97"/>
        <end position="117"/>
    </location>
</feature>
<keyword evidence="7" id="KW-0645">Protease</keyword>
<gene>
    <name evidence="7" type="ORF">QTN47_22520</name>
</gene>
<keyword evidence="7" id="KW-0378">Hydrolase</keyword>
<accession>A0ABV3ZK87</accession>
<feature type="transmembrane region" description="Helical" evidence="5">
    <location>
        <begin position="174"/>
        <end position="195"/>
    </location>
</feature>
<keyword evidence="8" id="KW-1185">Reference proteome</keyword>
<protein>
    <submittedName>
        <fullName evidence="7">Rhomboid family intramembrane serine protease</fullName>
        <ecNumber evidence="7">3.4.21.-</ecNumber>
    </submittedName>
</protein>
<dbReference type="EC" id="3.4.21.-" evidence="7"/>
<comment type="subcellular location">
    <subcellularLocation>
        <location evidence="1">Membrane</location>
        <topology evidence="1">Multi-pass membrane protein</topology>
    </subcellularLocation>
</comment>
<evidence type="ECO:0000256" key="5">
    <source>
        <dbReference type="SAM" id="Phobius"/>
    </source>
</evidence>
<keyword evidence="3 5" id="KW-1133">Transmembrane helix</keyword>
<evidence type="ECO:0000313" key="8">
    <source>
        <dbReference type="Proteomes" id="UP001560573"/>
    </source>
</evidence>
<evidence type="ECO:0000256" key="1">
    <source>
        <dbReference type="ARBA" id="ARBA00004141"/>
    </source>
</evidence>
<evidence type="ECO:0000259" key="6">
    <source>
        <dbReference type="Pfam" id="PF01694"/>
    </source>
</evidence>
<dbReference type="InterPro" id="IPR035952">
    <property type="entry name" value="Rhomboid-like_sf"/>
</dbReference>
<comment type="caution">
    <text evidence="7">The sequence shown here is derived from an EMBL/GenBank/DDBJ whole genome shotgun (WGS) entry which is preliminary data.</text>
</comment>
<dbReference type="Gene3D" id="1.20.1540.10">
    <property type="entry name" value="Rhomboid-like"/>
    <property type="match status" value="1"/>
</dbReference>
<keyword evidence="2 5" id="KW-0812">Transmembrane</keyword>
<feature type="transmembrane region" description="Helical" evidence="5">
    <location>
        <begin position="207"/>
        <end position="225"/>
    </location>
</feature>
<sequence>MSEFRPGGFQILPYIIKNLIIINVLIFLAQQTFGAGGNTRLEDLFALHTWQSSLFKPWQFVTYMFMHGSWGHIFWNMFAVWMFGAVLENLWGPKRFLTFYVVCGLGAALAHMIVLYFENQGLIKEFNSLSPMDKEVYYTLFVRHLNSATLGASGAVFGCLAAFGYLFPNRYISIYFLFPIKAKWFVIIYAGIELFSGIKNSAGDNVAHFAHLGGGLVGIILVYYWNKTNRHNFY</sequence>
<dbReference type="SMART" id="SM01160">
    <property type="entry name" value="DUF1751"/>
    <property type="match status" value="1"/>
</dbReference>
<organism evidence="7 8">
    <name type="scientific">Danxiaibacter flavus</name>
    <dbReference type="NCBI Taxonomy" id="3049108"/>
    <lineage>
        <taxon>Bacteria</taxon>
        <taxon>Pseudomonadati</taxon>
        <taxon>Bacteroidota</taxon>
        <taxon>Chitinophagia</taxon>
        <taxon>Chitinophagales</taxon>
        <taxon>Chitinophagaceae</taxon>
        <taxon>Danxiaibacter</taxon>
    </lineage>
</organism>
<dbReference type="Proteomes" id="UP001560573">
    <property type="component" value="Unassembled WGS sequence"/>
</dbReference>
<dbReference type="GO" id="GO:0008233">
    <property type="term" value="F:peptidase activity"/>
    <property type="evidence" value="ECO:0007669"/>
    <property type="project" value="UniProtKB-KW"/>
</dbReference>
<feature type="domain" description="Peptidase S54 rhomboid" evidence="6">
    <location>
        <begin position="56"/>
        <end position="224"/>
    </location>
</feature>
<dbReference type="InterPro" id="IPR022764">
    <property type="entry name" value="Peptidase_S54_rhomboid_dom"/>
</dbReference>
<dbReference type="Pfam" id="PF01694">
    <property type="entry name" value="Rhomboid"/>
    <property type="match status" value="1"/>
</dbReference>
<dbReference type="SUPFAM" id="SSF144091">
    <property type="entry name" value="Rhomboid-like"/>
    <property type="match status" value="1"/>
</dbReference>
<feature type="transmembrane region" description="Helical" evidence="5">
    <location>
        <begin position="73"/>
        <end position="90"/>
    </location>
</feature>
<feature type="transmembrane region" description="Helical" evidence="5">
    <location>
        <begin position="12"/>
        <end position="33"/>
    </location>
</feature>
<reference evidence="7 8" key="1">
    <citation type="submission" date="2023-07" db="EMBL/GenBank/DDBJ databases">
        <authorList>
            <person name="Lian W.-H."/>
        </authorList>
    </citation>
    <scope>NUCLEOTIDE SEQUENCE [LARGE SCALE GENOMIC DNA]</scope>
    <source>
        <strain evidence="7 8">SYSU DXS3180</strain>
    </source>
</reference>
<keyword evidence="4 5" id="KW-0472">Membrane</keyword>
<evidence type="ECO:0000256" key="4">
    <source>
        <dbReference type="ARBA" id="ARBA00023136"/>
    </source>
</evidence>
<name>A0ABV3ZK87_9BACT</name>
<evidence type="ECO:0000313" key="7">
    <source>
        <dbReference type="EMBL" id="MEX6690302.1"/>
    </source>
</evidence>
<proteinExistence type="predicted"/>
<dbReference type="PANTHER" id="PTHR43066:SF11">
    <property type="entry name" value="PEPTIDASE S54 RHOMBOID DOMAIN-CONTAINING PROTEIN"/>
    <property type="match status" value="1"/>
</dbReference>
<dbReference type="PANTHER" id="PTHR43066">
    <property type="entry name" value="RHOMBOID-RELATED PROTEIN"/>
    <property type="match status" value="1"/>
</dbReference>
<evidence type="ECO:0000256" key="2">
    <source>
        <dbReference type="ARBA" id="ARBA00022692"/>
    </source>
</evidence>
<evidence type="ECO:0000256" key="3">
    <source>
        <dbReference type="ARBA" id="ARBA00022989"/>
    </source>
</evidence>
<feature type="transmembrane region" description="Helical" evidence="5">
    <location>
        <begin position="137"/>
        <end position="167"/>
    </location>
</feature>
<dbReference type="EMBL" id="JAULBC010000008">
    <property type="protein sequence ID" value="MEX6690302.1"/>
    <property type="molecule type" value="Genomic_DNA"/>
</dbReference>
<dbReference type="GO" id="GO:0006508">
    <property type="term" value="P:proteolysis"/>
    <property type="evidence" value="ECO:0007669"/>
    <property type="project" value="UniProtKB-KW"/>
</dbReference>
<dbReference type="RefSeq" id="WP_369331716.1">
    <property type="nucleotide sequence ID" value="NZ_JAULBC010000008.1"/>
</dbReference>